<comment type="caution">
    <text evidence="2">The sequence shown here is derived from an EMBL/GenBank/DDBJ whole genome shotgun (WGS) entry which is preliminary data.</text>
</comment>
<evidence type="ECO:0000259" key="1">
    <source>
        <dbReference type="Pfam" id="PF23019"/>
    </source>
</evidence>
<dbReference type="Pfam" id="PF23019">
    <property type="entry name" value="DUF7033"/>
    <property type="match status" value="1"/>
</dbReference>
<name>A0A507ZAN6_9FLAO</name>
<dbReference type="CDD" id="cd10931">
    <property type="entry name" value="CE4_u7"/>
    <property type="match status" value="1"/>
</dbReference>
<dbReference type="AlphaFoldDB" id="A0A507ZAN6"/>
<dbReference type="OrthoDB" id="5573484at2"/>
<gene>
    <name evidence="2" type="ORF">FKR84_11515</name>
</gene>
<organism evidence="2 3">
    <name type="scientific">Haloflavibacter putidus</name>
    <dbReference type="NCBI Taxonomy" id="2576776"/>
    <lineage>
        <taxon>Bacteria</taxon>
        <taxon>Pseudomonadati</taxon>
        <taxon>Bacteroidota</taxon>
        <taxon>Flavobacteriia</taxon>
        <taxon>Flavobacteriales</taxon>
        <taxon>Flavobacteriaceae</taxon>
        <taxon>Haloflavibacter</taxon>
    </lineage>
</organism>
<evidence type="ECO:0000313" key="3">
    <source>
        <dbReference type="Proteomes" id="UP000317169"/>
    </source>
</evidence>
<proteinExistence type="predicted"/>
<keyword evidence="3" id="KW-1185">Reference proteome</keyword>
<accession>A0A507ZAN6</accession>
<evidence type="ECO:0000313" key="2">
    <source>
        <dbReference type="EMBL" id="TQD34816.1"/>
    </source>
</evidence>
<dbReference type="Proteomes" id="UP000317169">
    <property type="component" value="Unassembled WGS sequence"/>
</dbReference>
<feature type="domain" description="DUF7033" evidence="1">
    <location>
        <begin position="96"/>
        <end position="184"/>
    </location>
</feature>
<protein>
    <submittedName>
        <fullName evidence="2">Carbohydrate esterase</fullName>
    </submittedName>
</protein>
<reference evidence="2 3" key="1">
    <citation type="submission" date="2019-06" db="EMBL/GenBank/DDBJ databases">
        <title>Flavibacter putida gen. nov., sp. nov., a novel marine bacterium of the family Flavobacteriaceae isolated from coastal seawater.</title>
        <authorList>
            <person name="Feng X."/>
        </authorList>
    </citation>
    <scope>NUCLEOTIDE SEQUENCE [LARGE SCALE GENOMIC DNA]</scope>
    <source>
        <strain evidence="2 3">PLHSN227</strain>
    </source>
</reference>
<dbReference type="InterPro" id="IPR054297">
    <property type="entry name" value="DUF7033"/>
</dbReference>
<dbReference type="EMBL" id="VIAR01000013">
    <property type="protein sequence ID" value="TQD34816.1"/>
    <property type="molecule type" value="Genomic_DNA"/>
</dbReference>
<sequence length="430" mass="50414">MMLLVYTKSLTPRINYTFKHVCTNILGLEVEFTSKIEAFIAHEDMKLSYGKQKMGNEFFVQQKGLLLEQGYTDTDIRVGKWDDTPCFFKVGESSDLPFDIFSASFYMLSRYEEYLPHVKDKTGRFPSNESLAVKKKFIDKPVVDIWAYKFKEHLQEKFPSFDFPEKKFRNKNILSVAQAYKYRKKGLVRSVGASLRDIFQLNLNNLVDRFKVLLFLKNDPYEIYDELVAFSKKEKIRWNFMFQLSNYSVNNKNISYNKIKYHALIKSMADYGKIGLLPGFEATKSFKTLKTEKKRWEAIVNRPLTSALVKHYDINLPQLYNNFDKLEIQEDYSMVFADVIGFRAGTCTPFLFYDINLERISPLVLQPSVINSDIFSELTYFELKTKLEKIKLAVEKVNGKLVLLFENANFEDERTKEKLLKLIYALNKTE</sequence>